<dbReference type="PANTHER" id="PTHR21310">
    <property type="entry name" value="AMINOGLYCOSIDE PHOSPHOTRANSFERASE-RELATED-RELATED"/>
    <property type="match status" value="1"/>
</dbReference>
<feature type="domain" description="Aminoglycoside phosphotransferase" evidence="1">
    <location>
        <begin position="102"/>
        <end position="257"/>
    </location>
</feature>
<evidence type="ECO:0000259" key="1">
    <source>
        <dbReference type="Pfam" id="PF01636"/>
    </source>
</evidence>
<keyword evidence="3" id="KW-1185">Reference proteome</keyword>
<sequence length="271" mass="31608">MIDNHRYDNYSSSAKRPSVPIRLTPSTIPESLNFDVKRSSFLNVRRQVEAQHFAGVNPDNRKVYSTTATNVTSPPVIFEELKLFVKWGIAVSVSEAQCLYVVRRFLRDHVPVPEVYGWRTDRDEIFIYMEYREGPTLEKVWDMMEAGNRVSICQELRAFSDKSRQLEQDPTDPFIKAEPFDTASKFHNCFTFLYRRRMSDPYSVPVEPFRHELPEDSTIKFIHGDLHRSNIIVTPGRPYHISVIVDWEQSGWLPAYWEARKEQLTAGRSEG</sequence>
<dbReference type="InterPro" id="IPR011009">
    <property type="entry name" value="Kinase-like_dom_sf"/>
</dbReference>
<evidence type="ECO:0000313" key="3">
    <source>
        <dbReference type="Proteomes" id="UP000326268"/>
    </source>
</evidence>
<keyword evidence="2" id="KW-0418">Kinase</keyword>
<dbReference type="RefSeq" id="XP_031934020.1">
    <property type="nucleotide sequence ID" value="XM_032069601.1"/>
</dbReference>
<keyword evidence="2" id="KW-0808">Transferase</keyword>
<dbReference type="AlphaFoldDB" id="A0A5N7APK7"/>
<dbReference type="EMBL" id="ML737563">
    <property type="protein sequence ID" value="KAE8370939.1"/>
    <property type="molecule type" value="Genomic_DNA"/>
</dbReference>
<dbReference type="GeneID" id="43654047"/>
<dbReference type="Pfam" id="PF01636">
    <property type="entry name" value="APH"/>
    <property type="match status" value="1"/>
</dbReference>
<accession>A0A5N7APK7</accession>
<dbReference type="Gene3D" id="3.90.1200.10">
    <property type="match status" value="1"/>
</dbReference>
<gene>
    <name evidence="2" type="ORF">BDV27DRAFT_140164</name>
</gene>
<dbReference type="GO" id="GO:0016301">
    <property type="term" value="F:kinase activity"/>
    <property type="evidence" value="ECO:0007669"/>
    <property type="project" value="UniProtKB-KW"/>
</dbReference>
<evidence type="ECO:0000313" key="2">
    <source>
        <dbReference type="EMBL" id="KAE8370939.1"/>
    </source>
</evidence>
<dbReference type="InterPro" id="IPR051678">
    <property type="entry name" value="AGP_Transferase"/>
</dbReference>
<dbReference type="PANTHER" id="PTHR21310:SF54">
    <property type="entry name" value="AMINOGLYCOSIDE PHOSPHOTRANSFERASE DOMAIN-CONTAINING PROTEIN"/>
    <property type="match status" value="1"/>
</dbReference>
<protein>
    <submittedName>
        <fullName evidence="2">Kinase-like protein</fullName>
    </submittedName>
</protein>
<name>A0A5N7APK7_9EURO</name>
<proteinExistence type="predicted"/>
<organism evidence="2 3">
    <name type="scientific">Aspergillus caelatus</name>
    <dbReference type="NCBI Taxonomy" id="61420"/>
    <lineage>
        <taxon>Eukaryota</taxon>
        <taxon>Fungi</taxon>
        <taxon>Dikarya</taxon>
        <taxon>Ascomycota</taxon>
        <taxon>Pezizomycotina</taxon>
        <taxon>Eurotiomycetes</taxon>
        <taxon>Eurotiomycetidae</taxon>
        <taxon>Eurotiales</taxon>
        <taxon>Aspergillaceae</taxon>
        <taxon>Aspergillus</taxon>
        <taxon>Aspergillus subgen. Circumdati</taxon>
    </lineage>
</organism>
<dbReference type="OrthoDB" id="2906425at2759"/>
<dbReference type="SUPFAM" id="SSF56112">
    <property type="entry name" value="Protein kinase-like (PK-like)"/>
    <property type="match status" value="1"/>
</dbReference>
<reference evidence="2 3" key="1">
    <citation type="submission" date="2019-04" db="EMBL/GenBank/DDBJ databases">
        <title>Friends and foes A comparative genomics studyof 23 Aspergillus species from section Flavi.</title>
        <authorList>
            <consortium name="DOE Joint Genome Institute"/>
            <person name="Kjaerbolling I."/>
            <person name="Vesth T."/>
            <person name="Frisvad J.C."/>
            <person name="Nybo J.L."/>
            <person name="Theobald S."/>
            <person name="Kildgaard S."/>
            <person name="Isbrandt T."/>
            <person name="Kuo A."/>
            <person name="Sato A."/>
            <person name="Lyhne E.K."/>
            <person name="Kogle M.E."/>
            <person name="Wiebenga A."/>
            <person name="Kun R.S."/>
            <person name="Lubbers R.J."/>
            <person name="Makela M.R."/>
            <person name="Barry K."/>
            <person name="Chovatia M."/>
            <person name="Clum A."/>
            <person name="Daum C."/>
            <person name="Haridas S."/>
            <person name="He G."/>
            <person name="LaButti K."/>
            <person name="Lipzen A."/>
            <person name="Mondo S."/>
            <person name="Riley R."/>
            <person name="Salamov A."/>
            <person name="Simmons B.A."/>
            <person name="Magnuson J.K."/>
            <person name="Henrissat B."/>
            <person name="Mortensen U.H."/>
            <person name="Larsen T.O."/>
            <person name="Devries R.P."/>
            <person name="Grigoriev I.V."/>
            <person name="Machida M."/>
            <person name="Baker S.E."/>
            <person name="Andersen M.R."/>
        </authorList>
    </citation>
    <scope>NUCLEOTIDE SEQUENCE [LARGE SCALE GENOMIC DNA]</scope>
    <source>
        <strain evidence="2 3">CBS 763.97</strain>
    </source>
</reference>
<dbReference type="InterPro" id="IPR002575">
    <property type="entry name" value="Aminoglycoside_PTrfase"/>
</dbReference>
<dbReference type="Proteomes" id="UP000326268">
    <property type="component" value="Unassembled WGS sequence"/>
</dbReference>